<protein>
    <submittedName>
        <fullName evidence="1">STAS/SEC14 domain-containing protein</fullName>
    </submittedName>
</protein>
<dbReference type="Pfam" id="PF11964">
    <property type="entry name" value="SpoIIAA-like"/>
    <property type="match status" value="1"/>
</dbReference>
<dbReference type="Proteomes" id="UP000715965">
    <property type="component" value="Unassembled WGS sequence"/>
</dbReference>
<gene>
    <name evidence="1" type="ORF">IM725_19855</name>
</gene>
<organism evidence="1 2">
    <name type="scientific">Ramlibacter aquaticus</name>
    <dbReference type="NCBI Taxonomy" id="2780094"/>
    <lineage>
        <taxon>Bacteria</taxon>
        <taxon>Pseudomonadati</taxon>
        <taxon>Pseudomonadota</taxon>
        <taxon>Betaproteobacteria</taxon>
        <taxon>Burkholderiales</taxon>
        <taxon>Comamonadaceae</taxon>
        <taxon>Ramlibacter</taxon>
    </lineage>
</organism>
<evidence type="ECO:0000313" key="2">
    <source>
        <dbReference type="Proteomes" id="UP000715965"/>
    </source>
</evidence>
<dbReference type="RefSeq" id="WP_193782371.1">
    <property type="nucleotide sequence ID" value="NZ_JADDOJ010000154.1"/>
</dbReference>
<keyword evidence="2" id="KW-1185">Reference proteome</keyword>
<proteinExistence type="predicted"/>
<accession>A0ABR9SM46</accession>
<dbReference type="EMBL" id="JADDOJ010000154">
    <property type="protein sequence ID" value="MBE7942827.1"/>
    <property type="molecule type" value="Genomic_DNA"/>
</dbReference>
<dbReference type="Gene3D" id="3.40.50.10600">
    <property type="entry name" value="SpoIIaa-like domains"/>
    <property type="match status" value="1"/>
</dbReference>
<dbReference type="InterPro" id="IPR021866">
    <property type="entry name" value="SpoIIAA-like"/>
</dbReference>
<evidence type="ECO:0000313" key="1">
    <source>
        <dbReference type="EMBL" id="MBE7942827.1"/>
    </source>
</evidence>
<sequence>MDLHGTLPPDIVQPSLAVRFVGGGAFLEAVITGLASLEGARAVLLQTAREAAQRDSARVLINCLGILGQTAQHDHEQLGLFLAQHFGRRRCALVTAPSKIKGVMTAAAHVAGADYRAFPDRPAAVAWLSSATPAD</sequence>
<comment type="caution">
    <text evidence="1">The sequence shown here is derived from an EMBL/GenBank/DDBJ whole genome shotgun (WGS) entry which is preliminary data.</text>
</comment>
<name>A0ABR9SM46_9BURK</name>
<reference evidence="1 2" key="1">
    <citation type="submission" date="2020-10" db="EMBL/GenBank/DDBJ databases">
        <title>Draft genome of Ramlibacter aquaticus LMG 30558.</title>
        <authorList>
            <person name="Props R."/>
        </authorList>
    </citation>
    <scope>NUCLEOTIDE SEQUENCE [LARGE SCALE GENOMIC DNA]</scope>
    <source>
        <strain evidence="1 2">LMG 30558</strain>
    </source>
</reference>
<dbReference type="InterPro" id="IPR036513">
    <property type="entry name" value="STAS_dom_sf"/>
</dbReference>
<dbReference type="InterPro" id="IPR038396">
    <property type="entry name" value="SpoIIAA-like_sf"/>
</dbReference>
<dbReference type="SUPFAM" id="SSF52091">
    <property type="entry name" value="SpoIIaa-like"/>
    <property type="match status" value="1"/>
</dbReference>